<accession>A0A449BA45</accession>
<evidence type="ECO:0000256" key="9">
    <source>
        <dbReference type="ARBA" id="ARBA00023310"/>
    </source>
</evidence>
<evidence type="ECO:0000256" key="5">
    <source>
        <dbReference type="ARBA" id="ARBA00022781"/>
    </source>
</evidence>
<evidence type="ECO:0000256" key="15">
    <source>
        <dbReference type="SAM" id="MobiDB-lite"/>
    </source>
</evidence>
<keyword evidence="12" id="KW-1003">Cell membrane</keyword>
<comment type="subcellular location">
    <subcellularLocation>
        <location evidence="12">Cell membrane</location>
        <topology evidence="12">Single-pass membrane protein</topology>
    </subcellularLocation>
    <subcellularLocation>
        <location evidence="11">Endomembrane system</location>
        <topology evidence="11">Single-pass membrane protein</topology>
    </subcellularLocation>
</comment>
<dbReference type="GO" id="GO:0012505">
    <property type="term" value="C:endomembrane system"/>
    <property type="evidence" value="ECO:0007669"/>
    <property type="project" value="UniProtKB-SubCell"/>
</dbReference>
<dbReference type="GO" id="GO:0016787">
    <property type="term" value="F:hydrolase activity"/>
    <property type="evidence" value="ECO:0007669"/>
    <property type="project" value="UniProtKB-KW"/>
</dbReference>
<feature type="transmembrane region" description="Helical" evidence="12">
    <location>
        <begin position="29"/>
        <end position="51"/>
    </location>
</feature>
<evidence type="ECO:0000256" key="4">
    <source>
        <dbReference type="ARBA" id="ARBA00022692"/>
    </source>
</evidence>
<dbReference type="EMBL" id="LR215043">
    <property type="protein sequence ID" value="VEU77976.1"/>
    <property type="molecule type" value="Genomic_DNA"/>
</dbReference>
<evidence type="ECO:0000256" key="10">
    <source>
        <dbReference type="ARBA" id="ARBA00025198"/>
    </source>
</evidence>
<proteinExistence type="inferred from homology"/>
<evidence type="ECO:0000313" key="17">
    <source>
        <dbReference type="Proteomes" id="UP000290876"/>
    </source>
</evidence>
<dbReference type="InterPro" id="IPR002146">
    <property type="entry name" value="ATP_synth_b/b'su_bac/chlpt"/>
</dbReference>
<keyword evidence="6 12" id="KW-1133">Transmembrane helix</keyword>
<evidence type="ECO:0000256" key="11">
    <source>
        <dbReference type="ARBA" id="ARBA00037847"/>
    </source>
</evidence>
<dbReference type="InterPro" id="IPR028987">
    <property type="entry name" value="ATP_synth_B-like_membr_sf"/>
</dbReference>
<name>A0A449BA45_9BACT</name>
<keyword evidence="2 12" id="KW-0813">Transport</keyword>
<keyword evidence="16" id="KW-0378">Hydrolase</keyword>
<keyword evidence="14" id="KW-0175">Coiled coil</keyword>
<evidence type="ECO:0000256" key="8">
    <source>
        <dbReference type="ARBA" id="ARBA00023136"/>
    </source>
</evidence>
<evidence type="ECO:0000256" key="7">
    <source>
        <dbReference type="ARBA" id="ARBA00023065"/>
    </source>
</evidence>
<dbReference type="InterPro" id="IPR050059">
    <property type="entry name" value="ATP_synthase_B_chain"/>
</dbReference>
<dbReference type="KEGG" id="mcob:NCTC10184_00191"/>
<evidence type="ECO:0000256" key="14">
    <source>
        <dbReference type="SAM" id="Coils"/>
    </source>
</evidence>
<evidence type="ECO:0000313" key="16">
    <source>
        <dbReference type="EMBL" id="VEU77976.1"/>
    </source>
</evidence>
<keyword evidence="7 12" id="KW-0406">Ion transport</keyword>
<dbReference type="GO" id="GO:0005886">
    <property type="term" value="C:plasma membrane"/>
    <property type="evidence" value="ECO:0007669"/>
    <property type="project" value="UniProtKB-SubCell"/>
</dbReference>
<feature type="compositionally biased region" description="Polar residues" evidence="15">
    <location>
        <begin position="198"/>
        <end position="219"/>
    </location>
</feature>
<evidence type="ECO:0000256" key="12">
    <source>
        <dbReference type="HAMAP-Rule" id="MF_01398"/>
    </source>
</evidence>
<sequence length="219" mass="24683">MQLAETQPEGVTALSQDIREKVEKIFPSVPIMIATVIAFLLTMVILYFLAYKPIKKAIKARQDYIQNNIDSASQLNEQAAEKLVQANLKLSEANSQADQIVQDGIAKSNKLVREYVDYARKTSKRMIEEARVNIDKEHAEFLTSSRVYIAQAATELSHKILGQSVNQEMQSQIIDAYLCDDSLCESNLNKFDKHDNNLDTNENVTTVTPTQTSVKKTQK</sequence>
<feature type="coiled-coil region" evidence="14">
    <location>
        <begin position="69"/>
        <end position="103"/>
    </location>
</feature>
<dbReference type="GO" id="GO:0046933">
    <property type="term" value="F:proton-transporting ATP synthase activity, rotational mechanism"/>
    <property type="evidence" value="ECO:0007669"/>
    <property type="project" value="UniProtKB-UniRule"/>
</dbReference>
<keyword evidence="17" id="KW-1185">Reference proteome</keyword>
<evidence type="ECO:0000256" key="3">
    <source>
        <dbReference type="ARBA" id="ARBA00022547"/>
    </source>
</evidence>
<comment type="subunit">
    <text evidence="12">F-type ATPases have 2 components, F(1) - the catalytic core - and F(0) - the membrane proton channel. F(1) has five subunits: alpha(3), beta(3), gamma(1), delta(1), epsilon(1). F(0) has three main subunits: a(1), b(2) and c(10-14). The alpha and beta chains form an alternating ring which encloses part of the gamma chain. F(1) is attached to F(0) by a central stalk formed by the gamma and epsilon chains, while a peripheral stalk is formed by the delta and b chains.</text>
</comment>
<keyword evidence="4 12" id="KW-0812">Transmembrane</keyword>
<dbReference type="PANTHER" id="PTHR33445">
    <property type="entry name" value="ATP SYNTHASE SUBUNIT B', CHLOROPLASTIC"/>
    <property type="match status" value="1"/>
</dbReference>
<evidence type="ECO:0000256" key="13">
    <source>
        <dbReference type="RuleBase" id="RU003848"/>
    </source>
</evidence>
<protein>
    <recommendedName>
        <fullName evidence="12">ATP synthase subunit b</fullName>
    </recommendedName>
    <alternativeName>
        <fullName evidence="12">ATP synthase F(0) sector subunit b</fullName>
    </alternativeName>
    <alternativeName>
        <fullName evidence="12">ATPase subunit I</fullName>
    </alternativeName>
    <alternativeName>
        <fullName evidence="12">F-type ATPase subunit b</fullName>
        <shortName evidence="12">F-ATPase subunit b</shortName>
    </alternativeName>
</protein>
<dbReference type="Proteomes" id="UP000290876">
    <property type="component" value="Chromosome"/>
</dbReference>
<dbReference type="InterPro" id="IPR005864">
    <property type="entry name" value="ATP_synth_F0_bsu_bac"/>
</dbReference>
<keyword evidence="9 12" id="KW-0066">ATP synthesis</keyword>
<comment type="function">
    <text evidence="12">Component of the F(0) channel, it forms part of the peripheral stalk, linking F(1) to F(0).</text>
</comment>
<dbReference type="GO" id="GO:0046961">
    <property type="term" value="F:proton-transporting ATPase activity, rotational mechanism"/>
    <property type="evidence" value="ECO:0007669"/>
    <property type="project" value="TreeGrafter"/>
</dbReference>
<evidence type="ECO:0000256" key="2">
    <source>
        <dbReference type="ARBA" id="ARBA00022448"/>
    </source>
</evidence>
<evidence type="ECO:0000256" key="6">
    <source>
        <dbReference type="ARBA" id="ARBA00022989"/>
    </source>
</evidence>
<dbReference type="Pfam" id="PF00430">
    <property type="entry name" value="ATP-synt_B"/>
    <property type="match status" value="1"/>
</dbReference>
<dbReference type="HAMAP" id="MF_01398">
    <property type="entry name" value="ATP_synth_b_bprime"/>
    <property type="match status" value="1"/>
</dbReference>
<evidence type="ECO:0000256" key="1">
    <source>
        <dbReference type="ARBA" id="ARBA00005513"/>
    </source>
</evidence>
<keyword evidence="8 12" id="KW-0472">Membrane</keyword>
<gene>
    <name evidence="12 16" type="primary">atpF</name>
    <name evidence="16" type="ORF">NCTC10184_00191</name>
</gene>
<dbReference type="SUPFAM" id="SSF81573">
    <property type="entry name" value="F1F0 ATP synthase subunit B, membrane domain"/>
    <property type="match status" value="1"/>
</dbReference>
<dbReference type="GO" id="GO:0045259">
    <property type="term" value="C:proton-transporting ATP synthase complex"/>
    <property type="evidence" value="ECO:0007669"/>
    <property type="project" value="UniProtKB-KW"/>
</dbReference>
<organism evidence="16 17">
    <name type="scientific">Mycoplasmopsis columbinasalis</name>
    <dbReference type="NCBI Taxonomy" id="114880"/>
    <lineage>
        <taxon>Bacteria</taxon>
        <taxon>Bacillati</taxon>
        <taxon>Mycoplasmatota</taxon>
        <taxon>Mycoplasmoidales</taxon>
        <taxon>Metamycoplasmataceae</taxon>
        <taxon>Mycoplasmopsis</taxon>
    </lineage>
</organism>
<dbReference type="OrthoDB" id="400556at2"/>
<comment type="similarity">
    <text evidence="1 12 13">Belongs to the ATPase B chain family.</text>
</comment>
<dbReference type="CDD" id="cd06503">
    <property type="entry name" value="ATP-synt_Fo_b"/>
    <property type="match status" value="1"/>
</dbReference>
<dbReference type="NCBIfam" id="TIGR01144">
    <property type="entry name" value="ATP_synt_b"/>
    <property type="match status" value="1"/>
</dbReference>
<comment type="function">
    <text evidence="10 12">F(1)F(0) ATP synthase produces ATP from ADP in the presence of a proton or sodium gradient. F-type ATPases consist of two structural domains, F(1) containing the extramembraneous catalytic core and F(0) containing the membrane proton channel, linked together by a central stalk and a peripheral stalk. During catalysis, ATP synthesis in the catalytic domain of F(1) is coupled via a rotary mechanism of the central stalk subunits to proton translocation.</text>
</comment>
<dbReference type="Gene3D" id="1.20.5.620">
    <property type="entry name" value="F1F0 ATP synthase subunit B, membrane domain"/>
    <property type="match status" value="1"/>
</dbReference>
<keyword evidence="5 12" id="KW-0375">Hydrogen ion transport</keyword>
<feature type="region of interest" description="Disordered" evidence="15">
    <location>
        <begin position="197"/>
        <end position="219"/>
    </location>
</feature>
<keyword evidence="3 12" id="KW-0138">CF(0)</keyword>
<dbReference type="RefSeq" id="WP_129622830.1">
    <property type="nucleotide sequence ID" value="NZ_LR215043.1"/>
</dbReference>
<reference evidence="16 17" key="1">
    <citation type="submission" date="2019-01" db="EMBL/GenBank/DDBJ databases">
        <authorList>
            <consortium name="Pathogen Informatics"/>
        </authorList>
    </citation>
    <scope>NUCLEOTIDE SEQUENCE [LARGE SCALE GENOMIC DNA]</scope>
    <source>
        <strain evidence="16 17">NCTC10184</strain>
    </source>
</reference>
<dbReference type="AlphaFoldDB" id="A0A449BA45"/>
<dbReference type="PANTHER" id="PTHR33445:SF2">
    <property type="entry name" value="ATP SYNTHASE SUBUNIT B', CHLOROPLASTIC"/>
    <property type="match status" value="1"/>
</dbReference>